<comment type="caution">
    <text evidence="1">The sequence shown here is derived from an EMBL/GenBank/DDBJ whole genome shotgun (WGS) entry which is preliminary data.</text>
</comment>
<dbReference type="AlphaFoldDB" id="A0A0B7JIA5"/>
<accession>A0A0B7JIA5</accession>
<dbReference type="EMBL" id="PYNF01000004">
    <property type="protein sequence ID" value="PSU99959.1"/>
    <property type="molecule type" value="Genomic_DNA"/>
</dbReference>
<proteinExistence type="predicted"/>
<gene>
    <name evidence="1" type="ORF">C9J27_06855</name>
</gene>
<name>A0A0B7JIA5_9GAMM</name>
<dbReference type="GeneID" id="29945370"/>
<reference evidence="1 2" key="1">
    <citation type="submission" date="2018-01" db="EMBL/GenBank/DDBJ databases">
        <title>Whole genome sequencing of Histamine producing bacteria.</title>
        <authorList>
            <person name="Butler K."/>
        </authorList>
    </citation>
    <scope>NUCLEOTIDE SEQUENCE [LARGE SCALE GENOMIC DNA]</scope>
    <source>
        <strain evidence="1 2">FS-7.2</strain>
    </source>
</reference>
<accession>A0A2T3KK47</accession>
<protein>
    <submittedName>
        <fullName evidence="1">Uncharacterized protein</fullName>
    </submittedName>
</protein>
<organism evidence="1 2">
    <name type="scientific">Photobacterium kishitanii</name>
    <dbReference type="NCBI Taxonomy" id="318456"/>
    <lineage>
        <taxon>Bacteria</taxon>
        <taxon>Pseudomonadati</taxon>
        <taxon>Pseudomonadota</taxon>
        <taxon>Gammaproteobacteria</taxon>
        <taxon>Vibrionales</taxon>
        <taxon>Vibrionaceae</taxon>
        <taxon>Photobacterium</taxon>
    </lineage>
</organism>
<sequence>MSIKDGLARWPAATVTITEIKSLTSQNQKFSAVYTNELNKLQLTYSGLPAYSWFKDTYKIILQVMV</sequence>
<evidence type="ECO:0000313" key="2">
    <source>
        <dbReference type="Proteomes" id="UP000241426"/>
    </source>
</evidence>
<evidence type="ECO:0000313" key="1">
    <source>
        <dbReference type="EMBL" id="PSU99959.1"/>
    </source>
</evidence>
<dbReference type="RefSeq" id="WP_036790631.1">
    <property type="nucleotide sequence ID" value="NZ_JAUZMX010000002.1"/>
</dbReference>
<dbReference type="Proteomes" id="UP000241426">
    <property type="component" value="Unassembled WGS sequence"/>
</dbReference>